<evidence type="ECO:0000313" key="3">
    <source>
        <dbReference type="Proteomes" id="UP001596147"/>
    </source>
</evidence>
<keyword evidence="3" id="KW-1185">Reference proteome</keyword>
<dbReference type="RefSeq" id="WP_382353267.1">
    <property type="nucleotide sequence ID" value="NZ_JBHSMC010000020.1"/>
</dbReference>
<keyword evidence="2" id="KW-0808">Transferase</keyword>
<dbReference type="EC" id="2.3.1.-" evidence="2"/>
<protein>
    <submittedName>
        <fullName evidence="2">GNAT family N-acetyltransferase</fullName>
        <ecNumber evidence="2">2.3.1.-</ecNumber>
    </submittedName>
</protein>
<dbReference type="Gene3D" id="3.40.630.30">
    <property type="match status" value="1"/>
</dbReference>
<evidence type="ECO:0000313" key="2">
    <source>
        <dbReference type="EMBL" id="MFC5465994.1"/>
    </source>
</evidence>
<name>A0ABW0LJB4_9BACI</name>
<dbReference type="SUPFAM" id="SSF55729">
    <property type="entry name" value="Acyl-CoA N-acyltransferases (Nat)"/>
    <property type="match status" value="1"/>
</dbReference>
<accession>A0ABW0LJB4</accession>
<dbReference type="GO" id="GO:0016746">
    <property type="term" value="F:acyltransferase activity"/>
    <property type="evidence" value="ECO:0007669"/>
    <property type="project" value="UniProtKB-KW"/>
</dbReference>
<keyword evidence="2" id="KW-0012">Acyltransferase</keyword>
<dbReference type="InterPro" id="IPR000182">
    <property type="entry name" value="GNAT_dom"/>
</dbReference>
<dbReference type="Pfam" id="PF00583">
    <property type="entry name" value="Acetyltransf_1"/>
    <property type="match status" value="1"/>
</dbReference>
<organism evidence="2 3">
    <name type="scientific">Lederbergia graminis</name>
    <dbReference type="NCBI Taxonomy" id="735518"/>
    <lineage>
        <taxon>Bacteria</taxon>
        <taxon>Bacillati</taxon>
        <taxon>Bacillota</taxon>
        <taxon>Bacilli</taxon>
        <taxon>Bacillales</taxon>
        <taxon>Bacillaceae</taxon>
        <taxon>Lederbergia</taxon>
    </lineage>
</organism>
<gene>
    <name evidence="2" type="ORF">ACFPM4_14775</name>
</gene>
<sequence length="290" mass="34159">MPELTKMVNFHIRNIPPFIELTESQVEDVLENAGEWWCNIKRPYKQLNKNISCVIEDGKLIAAIEWAQYESFDIDYPISREDCCINWVFTYPENKRCLQLLIDHIGIVSKKIGCKQLRVPARFHFGVGWMGIPESWDHIIDGLTDCGFSIRDYAMLMTKSTSSGFVHKNINLDYKIHHKKNEQTLELITECRLKNGELIGECWLGEMPPYITKHINRLQNWRYVEWIEVNENYRRAGIGTMLLHSQIDYLKDVENIILMVDADEDVALQFYNKNDFKLEEKLYLFSDKEI</sequence>
<comment type="caution">
    <text evidence="2">The sequence shown here is derived from an EMBL/GenBank/DDBJ whole genome shotgun (WGS) entry which is preliminary data.</text>
</comment>
<dbReference type="Proteomes" id="UP001596147">
    <property type="component" value="Unassembled WGS sequence"/>
</dbReference>
<reference evidence="3" key="1">
    <citation type="journal article" date="2019" name="Int. J. Syst. Evol. Microbiol.">
        <title>The Global Catalogue of Microorganisms (GCM) 10K type strain sequencing project: providing services to taxonomists for standard genome sequencing and annotation.</title>
        <authorList>
            <consortium name="The Broad Institute Genomics Platform"/>
            <consortium name="The Broad Institute Genome Sequencing Center for Infectious Disease"/>
            <person name="Wu L."/>
            <person name="Ma J."/>
        </authorList>
    </citation>
    <scope>NUCLEOTIDE SEQUENCE [LARGE SCALE GENOMIC DNA]</scope>
    <source>
        <strain evidence="3">CGMCC 1.12237</strain>
    </source>
</reference>
<dbReference type="EMBL" id="JBHSMC010000020">
    <property type="protein sequence ID" value="MFC5465994.1"/>
    <property type="molecule type" value="Genomic_DNA"/>
</dbReference>
<feature type="domain" description="N-acetyltransferase" evidence="1">
    <location>
        <begin position="154"/>
        <end position="290"/>
    </location>
</feature>
<dbReference type="CDD" id="cd04301">
    <property type="entry name" value="NAT_SF"/>
    <property type="match status" value="1"/>
</dbReference>
<dbReference type="PROSITE" id="PS51186">
    <property type="entry name" value="GNAT"/>
    <property type="match status" value="1"/>
</dbReference>
<proteinExistence type="predicted"/>
<dbReference type="InterPro" id="IPR016181">
    <property type="entry name" value="Acyl_CoA_acyltransferase"/>
</dbReference>
<evidence type="ECO:0000259" key="1">
    <source>
        <dbReference type="PROSITE" id="PS51186"/>
    </source>
</evidence>